<dbReference type="Pfam" id="PF07927">
    <property type="entry name" value="HicA_toxin"/>
    <property type="match status" value="1"/>
</dbReference>
<evidence type="ECO:0000256" key="3">
    <source>
        <dbReference type="ARBA" id="ARBA00022722"/>
    </source>
</evidence>
<dbReference type="RefSeq" id="WP_044672648.1">
    <property type="nucleotide sequence ID" value="NZ_CEFF01000036.1"/>
</dbReference>
<dbReference type="PANTHER" id="PTHR34873">
    <property type="entry name" value="SSR1766 PROTEIN"/>
    <property type="match status" value="1"/>
</dbReference>
<sequence length="62" mass="7075">MPMTAKQMVKFLKKHGFKKIRQKGSHQFFKNEETGKMTTIPMHNGDLDKGTEDAILKQAGLK</sequence>
<comment type="similarity">
    <text evidence="1">Belongs to the HicA mRNA interferase family.</text>
</comment>
<dbReference type="GO" id="GO:0003729">
    <property type="term" value="F:mRNA binding"/>
    <property type="evidence" value="ECO:0007669"/>
    <property type="project" value="InterPro"/>
</dbReference>
<evidence type="ECO:0000256" key="4">
    <source>
        <dbReference type="ARBA" id="ARBA00022759"/>
    </source>
</evidence>
<keyword evidence="7" id="KW-0346">Stress response</keyword>
<dbReference type="GO" id="GO:0016787">
    <property type="term" value="F:hydrolase activity"/>
    <property type="evidence" value="ECO:0007669"/>
    <property type="project" value="UniProtKB-KW"/>
</dbReference>
<evidence type="ECO:0000256" key="6">
    <source>
        <dbReference type="ARBA" id="ARBA00022884"/>
    </source>
</evidence>
<dbReference type="PANTHER" id="PTHR34873:SF3">
    <property type="entry name" value="ADDICTION MODULE TOXIN, HICA FAMILY"/>
    <property type="match status" value="1"/>
</dbReference>
<keyword evidence="4" id="KW-0255">Endonuclease</keyword>
<evidence type="ECO:0000256" key="7">
    <source>
        <dbReference type="ARBA" id="ARBA00023016"/>
    </source>
</evidence>
<protein>
    <submittedName>
        <fullName evidence="8">HicA toxin</fullName>
    </submittedName>
</protein>
<keyword evidence="6" id="KW-0694">RNA-binding</keyword>
<reference evidence="8 9" key="1">
    <citation type="submission" date="2016-02" db="EMBL/GenBank/DDBJ databases">
        <authorList>
            <consortium name="Pathogen Informatics"/>
        </authorList>
    </citation>
    <scope>NUCLEOTIDE SEQUENCE [LARGE SCALE GENOMIC DNA]</scope>
    <source>
        <strain evidence="8 9">LSS32</strain>
    </source>
</reference>
<evidence type="ECO:0000256" key="1">
    <source>
        <dbReference type="ARBA" id="ARBA00006620"/>
    </source>
</evidence>
<keyword evidence="3" id="KW-0540">Nuclease</keyword>
<proteinExistence type="inferred from homology"/>
<dbReference type="Gene3D" id="3.30.920.30">
    <property type="entry name" value="Hypothetical protein"/>
    <property type="match status" value="1"/>
</dbReference>
<accession>A0A0Z8GRE4</accession>
<dbReference type="InterPro" id="IPR012933">
    <property type="entry name" value="HicA_mRNA_interferase"/>
</dbReference>
<dbReference type="SUPFAM" id="SSF54786">
    <property type="entry name" value="YcfA/nrd intein domain"/>
    <property type="match status" value="1"/>
</dbReference>
<evidence type="ECO:0000313" key="8">
    <source>
        <dbReference type="EMBL" id="CYV03522.1"/>
    </source>
</evidence>
<dbReference type="Proteomes" id="UP000072618">
    <property type="component" value="Unassembled WGS sequence"/>
</dbReference>
<dbReference type="GO" id="GO:0004519">
    <property type="term" value="F:endonuclease activity"/>
    <property type="evidence" value="ECO:0007669"/>
    <property type="project" value="UniProtKB-KW"/>
</dbReference>
<dbReference type="InterPro" id="IPR038570">
    <property type="entry name" value="HicA_sf"/>
</dbReference>
<organism evidence="8 9">
    <name type="scientific">Streptococcus suis</name>
    <dbReference type="NCBI Taxonomy" id="1307"/>
    <lineage>
        <taxon>Bacteria</taxon>
        <taxon>Bacillati</taxon>
        <taxon>Bacillota</taxon>
        <taxon>Bacilli</taxon>
        <taxon>Lactobacillales</taxon>
        <taxon>Streptococcaceae</taxon>
        <taxon>Streptococcus</taxon>
    </lineage>
</organism>
<gene>
    <name evidence="8" type="ORF">ERS132394_02078</name>
</gene>
<name>A0A0Z8GRE4_STRSU</name>
<evidence type="ECO:0000313" key="9">
    <source>
        <dbReference type="Proteomes" id="UP000072618"/>
    </source>
</evidence>
<dbReference type="AlphaFoldDB" id="A0A0Z8GRE4"/>
<evidence type="ECO:0000256" key="2">
    <source>
        <dbReference type="ARBA" id="ARBA00022649"/>
    </source>
</evidence>
<evidence type="ECO:0000256" key="5">
    <source>
        <dbReference type="ARBA" id="ARBA00022801"/>
    </source>
</evidence>
<keyword evidence="5" id="KW-0378">Hydrolase</keyword>
<dbReference type="EMBL" id="FIGJ01000032">
    <property type="protein sequence ID" value="CYV03522.1"/>
    <property type="molecule type" value="Genomic_DNA"/>
</dbReference>
<keyword evidence="2" id="KW-1277">Toxin-antitoxin system</keyword>